<dbReference type="SUPFAM" id="SSF56059">
    <property type="entry name" value="Glutathione synthetase ATP-binding domain-like"/>
    <property type="match status" value="1"/>
</dbReference>
<keyword evidence="1" id="KW-0547">Nucleotide-binding</keyword>
<dbReference type="Proteomes" id="UP000586918">
    <property type="component" value="Unassembled WGS sequence"/>
</dbReference>
<dbReference type="InterPro" id="IPR005479">
    <property type="entry name" value="CPAse_ATP-bd"/>
</dbReference>
<dbReference type="AlphaFoldDB" id="A0A848DF16"/>
<dbReference type="Gene3D" id="3.30.1490.20">
    <property type="entry name" value="ATP-grasp fold, A domain"/>
    <property type="match status" value="1"/>
</dbReference>
<dbReference type="Pfam" id="PF02786">
    <property type="entry name" value="CPSase_L_D2"/>
    <property type="match status" value="1"/>
</dbReference>
<dbReference type="InterPro" id="IPR011761">
    <property type="entry name" value="ATP-grasp"/>
</dbReference>
<name>A0A848DF16_9PSEU</name>
<evidence type="ECO:0000313" key="3">
    <source>
        <dbReference type="EMBL" id="NMH91141.1"/>
    </source>
</evidence>
<evidence type="ECO:0000313" key="4">
    <source>
        <dbReference type="Proteomes" id="UP000586918"/>
    </source>
</evidence>
<protein>
    <recommendedName>
        <fullName evidence="2">ATP-grasp domain-containing protein</fullName>
    </recommendedName>
</protein>
<dbReference type="EMBL" id="JAAXKZ010000013">
    <property type="protein sequence ID" value="NMH91141.1"/>
    <property type="molecule type" value="Genomic_DNA"/>
</dbReference>
<accession>A0A848DF16</accession>
<reference evidence="3 4" key="1">
    <citation type="submission" date="2020-04" db="EMBL/GenBank/DDBJ databases">
        <authorList>
            <person name="Klaysubun C."/>
            <person name="Duangmal K."/>
            <person name="Lipun K."/>
        </authorList>
    </citation>
    <scope>NUCLEOTIDE SEQUENCE [LARGE SCALE GENOMIC DNA]</scope>
    <source>
        <strain evidence="3 4">DSM 45300</strain>
    </source>
</reference>
<gene>
    <name evidence="3" type="ORF">HF519_05940</name>
</gene>
<proteinExistence type="predicted"/>
<dbReference type="GO" id="GO:0005524">
    <property type="term" value="F:ATP binding"/>
    <property type="evidence" value="ECO:0007669"/>
    <property type="project" value="UniProtKB-UniRule"/>
</dbReference>
<dbReference type="RefSeq" id="WP_169410899.1">
    <property type="nucleotide sequence ID" value="NZ_JAAXKZ010000013.1"/>
</dbReference>
<keyword evidence="4" id="KW-1185">Reference proteome</keyword>
<sequence length="414" mass="46134">MSRTRSGNPRSDLPPVIVLGGGANTLSIGRSLAKLGVDVYSIGAAPYLRYSRFLRPISPGPSGDLERAWAECLLGPATDHLIGAVVLAASDVGITVLAHNRQAMLERFNLDISNVNAQLNMLDKLATYQSSKKAGVPTPRFWEVHSWSEVERHREELVFPLIVKPLHSHAYAAAFPGRSKFRVAHNMDDLKDAYSELTMAGLAIMLVEKIAGPDDLLCSYYTYIDTSGSPTFDFTKRILRRYPPNMGVASYHITDWNPAVRDVAQRLFKHVGLRGVANAEFKLDRRDGQLKIIECNARFTDATPLLAASGIDLARYVYLQVLRRPDPPPQRYVTGRRLLYLSNDVLAYRELRRCGELTLSSYVSSLAHKQTFGYLSPRDPLPALARGVMRIKSVLTGHFFEGRRSSTVEPNRPL</sequence>
<dbReference type="GO" id="GO:0046872">
    <property type="term" value="F:metal ion binding"/>
    <property type="evidence" value="ECO:0007669"/>
    <property type="project" value="InterPro"/>
</dbReference>
<organism evidence="3 4">
    <name type="scientific">Pseudonocardia bannensis</name>
    <dbReference type="NCBI Taxonomy" id="630973"/>
    <lineage>
        <taxon>Bacteria</taxon>
        <taxon>Bacillati</taxon>
        <taxon>Actinomycetota</taxon>
        <taxon>Actinomycetes</taxon>
        <taxon>Pseudonocardiales</taxon>
        <taxon>Pseudonocardiaceae</taxon>
        <taxon>Pseudonocardia</taxon>
    </lineage>
</organism>
<dbReference type="PROSITE" id="PS50975">
    <property type="entry name" value="ATP_GRASP"/>
    <property type="match status" value="1"/>
</dbReference>
<dbReference type="Gene3D" id="3.30.470.20">
    <property type="entry name" value="ATP-grasp fold, B domain"/>
    <property type="match status" value="1"/>
</dbReference>
<dbReference type="GO" id="GO:0008716">
    <property type="term" value="F:D-alanine-D-alanine ligase activity"/>
    <property type="evidence" value="ECO:0007669"/>
    <property type="project" value="TreeGrafter"/>
</dbReference>
<comment type="caution">
    <text evidence="3">The sequence shown here is derived from an EMBL/GenBank/DDBJ whole genome shotgun (WGS) entry which is preliminary data.</text>
</comment>
<dbReference type="PANTHER" id="PTHR23132">
    <property type="entry name" value="D-ALANINE--D-ALANINE LIGASE"/>
    <property type="match status" value="1"/>
</dbReference>
<evidence type="ECO:0000256" key="1">
    <source>
        <dbReference type="PROSITE-ProRule" id="PRU00409"/>
    </source>
</evidence>
<feature type="domain" description="ATP-grasp" evidence="2">
    <location>
        <begin position="128"/>
        <end position="322"/>
    </location>
</feature>
<dbReference type="InterPro" id="IPR013815">
    <property type="entry name" value="ATP_grasp_subdomain_1"/>
</dbReference>
<evidence type="ECO:0000259" key="2">
    <source>
        <dbReference type="PROSITE" id="PS50975"/>
    </source>
</evidence>
<dbReference type="PANTHER" id="PTHR23132:SF23">
    <property type="entry name" value="D-ALANINE--D-ALANINE LIGASE B"/>
    <property type="match status" value="1"/>
</dbReference>
<keyword evidence="1" id="KW-0067">ATP-binding</keyword>